<keyword evidence="2" id="KW-1185">Reference proteome</keyword>
<evidence type="ECO:0000313" key="1">
    <source>
        <dbReference type="EMBL" id="ASJ21354.1"/>
    </source>
</evidence>
<gene>
    <name evidence="1" type="ORF">BHAMNSH16_06725</name>
</gene>
<dbReference type="KEGG" id="bhp:BHAMNSH16_06725"/>
<protein>
    <recommendedName>
        <fullName evidence="3">Outer membrane protein beta-barrel domain-containing protein</fullName>
    </recommendedName>
</protein>
<evidence type="ECO:0000313" key="2">
    <source>
        <dbReference type="Proteomes" id="UP000264880"/>
    </source>
</evidence>
<proteinExistence type="predicted"/>
<organism evidence="1 2">
    <name type="scientific">Brachyspira hampsonii</name>
    <dbReference type="NCBI Taxonomy" id="1287055"/>
    <lineage>
        <taxon>Bacteria</taxon>
        <taxon>Pseudomonadati</taxon>
        <taxon>Spirochaetota</taxon>
        <taxon>Spirochaetia</taxon>
        <taxon>Brachyspirales</taxon>
        <taxon>Brachyspiraceae</taxon>
        <taxon>Brachyspira</taxon>
    </lineage>
</organism>
<reference evidence="1 2" key="1">
    <citation type="submission" date="2017-02" db="EMBL/GenBank/DDBJ databases">
        <title>Complete genome sequence of Brachyspira hampsonii genomovar I strain NSH-16 (ATCC BAA-2463).</title>
        <authorList>
            <person name="Mirajkar N.S."/>
            <person name="Gebhart C.J."/>
        </authorList>
    </citation>
    <scope>NUCLEOTIDE SEQUENCE [LARGE SCALE GENOMIC DNA]</scope>
    <source>
        <strain evidence="1 2">NSH-16</strain>
    </source>
</reference>
<accession>A0AAC9TV31</accession>
<evidence type="ECO:0008006" key="3">
    <source>
        <dbReference type="Google" id="ProtNLM"/>
    </source>
</evidence>
<dbReference type="Proteomes" id="UP000264880">
    <property type="component" value="Chromosome"/>
</dbReference>
<name>A0AAC9TV31_9SPIR</name>
<dbReference type="AlphaFoldDB" id="A0AAC9TV31"/>
<sequence length="240" mass="26677">MKKVLFIIIIINFNLLAESGFEAILNIPLGASLGIFNGEIESIGSDPQINMEAAFDAAITVQLGYMFAFGKFAISVLTELGYSYDNFKYSLYHSVSALGAKEEYNIYNNLYLHSLQIGLIPKLNFDAFSLGLGGGIKIPFSGASESKTIKTINIFGTTSTTEDYLKKDYKSSDYLSSIIGYIKFTFDYSFFLTEKTALNLGSYLEYDIGMPYKTENSKGNYRTDSFDIGIQLALRFSPIL</sequence>
<dbReference type="EMBL" id="CP019914">
    <property type="protein sequence ID" value="ASJ21354.1"/>
    <property type="molecule type" value="Genomic_DNA"/>
</dbReference>
<dbReference type="RefSeq" id="WP_069731973.1">
    <property type="nucleotide sequence ID" value="NZ_CP019914.1"/>
</dbReference>